<dbReference type="InterPro" id="IPR054708">
    <property type="entry name" value="MTPAP-like_central"/>
</dbReference>
<dbReference type="Pfam" id="PF22600">
    <property type="entry name" value="MTPAP-like_central"/>
    <property type="match status" value="1"/>
</dbReference>
<dbReference type="HOGENOM" id="CLU_013572_0_0_1"/>
<dbReference type="EC" id="2.7.7.19" evidence="3"/>
<feature type="domain" description="PAP-associated" evidence="7">
    <location>
        <begin position="198"/>
        <end position="257"/>
    </location>
</feature>
<dbReference type="EMBL" id="GL377569">
    <property type="protein sequence ID" value="EFJ34979.1"/>
    <property type="molecule type" value="Genomic_DNA"/>
</dbReference>
<evidence type="ECO:0000256" key="4">
    <source>
        <dbReference type="ARBA" id="ARBA00022679"/>
    </source>
</evidence>
<dbReference type="PANTHER" id="PTHR23092">
    <property type="entry name" value="POLY(A) RNA POLYMERASE"/>
    <property type="match status" value="1"/>
</dbReference>
<dbReference type="GO" id="GO:1990817">
    <property type="term" value="F:poly(A) RNA polymerase activity"/>
    <property type="evidence" value="ECO:0000318"/>
    <property type="project" value="GO_Central"/>
</dbReference>
<dbReference type="SUPFAM" id="SSF81631">
    <property type="entry name" value="PAP/OAS1 substrate-binding domain"/>
    <property type="match status" value="1"/>
</dbReference>
<dbReference type="GO" id="GO:0043634">
    <property type="term" value="P:polyadenylation-dependent ncRNA catabolic process"/>
    <property type="evidence" value="ECO:0000318"/>
    <property type="project" value="GO_Central"/>
</dbReference>
<dbReference type="Pfam" id="PF03828">
    <property type="entry name" value="PAP_assoc"/>
    <property type="match status" value="1"/>
</dbReference>
<evidence type="ECO:0000313" key="10">
    <source>
        <dbReference type="Proteomes" id="UP000001514"/>
    </source>
</evidence>
<evidence type="ECO:0000256" key="2">
    <source>
        <dbReference type="ARBA" id="ARBA00008593"/>
    </source>
</evidence>
<evidence type="ECO:0000313" key="9">
    <source>
        <dbReference type="EMBL" id="EFJ34979.1"/>
    </source>
</evidence>
<dbReference type="InterPro" id="IPR045862">
    <property type="entry name" value="Trf4-like"/>
</dbReference>
<dbReference type="Gene3D" id="1.10.1410.10">
    <property type="match status" value="1"/>
</dbReference>
<evidence type="ECO:0000256" key="1">
    <source>
        <dbReference type="ARBA" id="ARBA00001936"/>
    </source>
</evidence>
<gene>
    <name evidence="9" type="ORF">SELMODRAFT_22150</name>
</gene>
<dbReference type="CDD" id="cd05402">
    <property type="entry name" value="NT_PAP_TUTase"/>
    <property type="match status" value="1"/>
</dbReference>
<evidence type="ECO:0000259" key="7">
    <source>
        <dbReference type="Pfam" id="PF03828"/>
    </source>
</evidence>
<protein>
    <recommendedName>
        <fullName evidence="3">polynucleotide adenylyltransferase</fullName>
        <ecNumber evidence="3">2.7.7.19</ecNumber>
    </recommendedName>
</protein>
<accession>D8R0I4</accession>
<dbReference type="Gramene" id="EFJ34979">
    <property type="protein sequence ID" value="EFJ34979"/>
    <property type="gene ID" value="SELMODRAFT_22150"/>
</dbReference>
<dbReference type="GO" id="GO:0005730">
    <property type="term" value="C:nucleolus"/>
    <property type="evidence" value="ECO:0000318"/>
    <property type="project" value="GO_Central"/>
</dbReference>
<dbReference type="STRING" id="88036.D8R0I4"/>
<comment type="cofactor">
    <cofactor evidence="1">
        <name>Mn(2+)</name>
        <dbReference type="ChEBI" id="CHEBI:29035"/>
    </cofactor>
</comment>
<keyword evidence="4" id="KW-0808">Transferase</keyword>
<dbReference type="eggNOG" id="KOG1906">
    <property type="taxonomic scope" value="Eukaryota"/>
</dbReference>
<organism evidence="10">
    <name type="scientific">Selaginella moellendorffii</name>
    <name type="common">Spikemoss</name>
    <dbReference type="NCBI Taxonomy" id="88036"/>
    <lineage>
        <taxon>Eukaryota</taxon>
        <taxon>Viridiplantae</taxon>
        <taxon>Streptophyta</taxon>
        <taxon>Embryophyta</taxon>
        <taxon>Tracheophyta</taxon>
        <taxon>Lycopodiopsida</taxon>
        <taxon>Selaginellales</taxon>
        <taxon>Selaginellaceae</taxon>
        <taxon>Selaginella</taxon>
    </lineage>
</organism>
<feature type="domain" description="Poly(A) RNA polymerase mitochondrial-like central palm" evidence="8">
    <location>
        <begin position="8"/>
        <end position="136"/>
    </location>
</feature>
<evidence type="ECO:0000256" key="3">
    <source>
        <dbReference type="ARBA" id="ARBA00012388"/>
    </source>
</evidence>
<dbReference type="AlphaFoldDB" id="D8R0I4"/>
<dbReference type="InParanoid" id="D8R0I4"/>
<feature type="non-terminal residue" evidence="9">
    <location>
        <position position="1"/>
    </location>
</feature>
<dbReference type="Proteomes" id="UP000001514">
    <property type="component" value="Unassembled WGS sequence"/>
</dbReference>
<dbReference type="Gene3D" id="3.30.460.10">
    <property type="entry name" value="Beta Polymerase, domain 2"/>
    <property type="match status" value="1"/>
</dbReference>
<dbReference type="InterPro" id="IPR002058">
    <property type="entry name" value="PAP_assoc"/>
</dbReference>
<dbReference type="GO" id="GO:0031123">
    <property type="term" value="P:RNA 3'-end processing"/>
    <property type="evidence" value="ECO:0000318"/>
    <property type="project" value="GO_Central"/>
</dbReference>
<name>D8R0I4_SELML</name>
<evidence type="ECO:0000256" key="6">
    <source>
        <dbReference type="ARBA" id="ARBA00022842"/>
    </source>
</evidence>
<dbReference type="OMA" id="LIGWLEM"/>
<proteinExistence type="inferred from homology"/>
<dbReference type="FunFam" id="3.30.460.10:FF:000006">
    <property type="entry name" value="non-canonical poly(A) RNA polymerase PAPD5"/>
    <property type="match status" value="1"/>
</dbReference>
<keyword evidence="10" id="KW-1185">Reference proteome</keyword>
<dbReference type="FunCoup" id="D8R0I4">
    <property type="interactions" value="2657"/>
</dbReference>
<reference evidence="9 10" key="1">
    <citation type="journal article" date="2011" name="Science">
        <title>The Selaginella genome identifies genetic changes associated with the evolution of vascular plants.</title>
        <authorList>
            <person name="Banks J.A."/>
            <person name="Nishiyama T."/>
            <person name="Hasebe M."/>
            <person name="Bowman J.L."/>
            <person name="Gribskov M."/>
            <person name="dePamphilis C."/>
            <person name="Albert V.A."/>
            <person name="Aono N."/>
            <person name="Aoyama T."/>
            <person name="Ambrose B.A."/>
            <person name="Ashton N.W."/>
            <person name="Axtell M.J."/>
            <person name="Barker E."/>
            <person name="Barker M.S."/>
            <person name="Bennetzen J.L."/>
            <person name="Bonawitz N.D."/>
            <person name="Chapple C."/>
            <person name="Cheng C."/>
            <person name="Correa L.G."/>
            <person name="Dacre M."/>
            <person name="DeBarry J."/>
            <person name="Dreyer I."/>
            <person name="Elias M."/>
            <person name="Engstrom E.M."/>
            <person name="Estelle M."/>
            <person name="Feng L."/>
            <person name="Finet C."/>
            <person name="Floyd S.K."/>
            <person name="Frommer W.B."/>
            <person name="Fujita T."/>
            <person name="Gramzow L."/>
            <person name="Gutensohn M."/>
            <person name="Harholt J."/>
            <person name="Hattori M."/>
            <person name="Heyl A."/>
            <person name="Hirai T."/>
            <person name="Hiwatashi Y."/>
            <person name="Ishikawa M."/>
            <person name="Iwata M."/>
            <person name="Karol K.G."/>
            <person name="Koehler B."/>
            <person name="Kolukisaoglu U."/>
            <person name="Kubo M."/>
            <person name="Kurata T."/>
            <person name="Lalonde S."/>
            <person name="Li K."/>
            <person name="Li Y."/>
            <person name="Litt A."/>
            <person name="Lyons E."/>
            <person name="Manning G."/>
            <person name="Maruyama T."/>
            <person name="Michael T.P."/>
            <person name="Mikami K."/>
            <person name="Miyazaki S."/>
            <person name="Morinaga S."/>
            <person name="Murata T."/>
            <person name="Mueller-Roeber B."/>
            <person name="Nelson D.R."/>
            <person name="Obara M."/>
            <person name="Oguri Y."/>
            <person name="Olmstead R.G."/>
            <person name="Onodera N."/>
            <person name="Petersen B.L."/>
            <person name="Pils B."/>
            <person name="Prigge M."/>
            <person name="Rensing S.A."/>
            <person name="Riano-Pachon D.M."/>
            <person name="Roberts A.W."/>
            <person name="Sato Y."/>
            <person name="Scheller H.V."/>
            <person name="Schulz B."/>
            <person name="Schulz C."/>
            <person name="Shakirov E.V."/>
            <person name="Shibagaki N."/>
            <person name="Shinohara N."/>
            <person name="Shippen D.E."/>
            <person name="Soerensen I."/>
            <person name="Sotooka R."/>
            <person name="Sugimoto N."/>
            <person name="Sugita M."/>
            <person name="Sumikawa N."/>
            <person name="Tanurdzic M."/>
            <person name="Theissen G."/>
            <person name="Ulvskov P."/>
            <person name="Wakazuki S."/>
            <person name="Weng J.K."/>
            <person name="Willats W.W."/>
            <person name="Wipf D."/>
            <person name="Wolf P.G."/>
            <person name="Yang L."/>
            <person name="Zimmer A.D."/>
            <person name="Zhu Q."/>
            <person name="Mitros T."/>
            <person name="Hellsten U."/>
            <person name="Loque D."/>
            <person name="Otillar R."/>
            <person name="Salamov A."/>
            <person name="Schmutz J."/>
            <person name="Shapiro H."/>
            <person name="Lindquist E."/>
            <person name="Lucas S."/>
            <person name="Rokhsar D."/>
            <person name="Grigoriev I.V."/>
        </authorList>
    </citation>
    <scope>NUCLEOTIDE SEQUENCE [LARGE SCALE GENOMIC DNA]</scope>
</reference>
<dbReference type="KEGG" id="smo:SELMODRAFT_22150"/>
<comment type="similarity">
    <text evidence="2">Belongs to the DNA polymerase type-B-like family.</text>
</comment>
<keyword evidence="5" id="KW-0479">Metal-binding</keyword>
<dbReference type="InterPro" id="IPR043519">
    <property type="entry name" value="NT_sf"/>
</dbReference>
<feature type="non-terminal residue" evidence="9">
    <location>
        <position position="313"/>
    </location>
</feature>
<dbReference type="SUPFAM" id="SSF81301">
    <property type="entry name" value="Nucleotidyltransferase"/>
    <property type="match status" value="1"/>
</dbReference>
<dbReference type="GO" id="GO:0031499">
    <property type="term" value="C:TRAMP complex"/>
    <property type="evidence" value="ECO:0000318"/>
    <property type="project" value="GO_Central"/>
</dbReference>
<dbReference type="GO" id="GO:0046872">
    <property type="term" value="F:metal ion binding"/>
    <property type="evidence" value="ECO:0007669"/>
    <property type="project" value="UniProtKB-KW"/>
</dbReference>
<evidence type="ECO:0000256" key="5">
    <source>
        <dbReference type="ARBA" id="ARBA00022723"/>
    </source>
</evidence>
<dbReference type="PANTHER" id="PTHR23092:SF15">
    <property type="entry name" value="INACTIVE NON-CANONICAL POLY(A) RNA POLYMERASE PROTEIN TRF4-2-RELATED"/>
    <property type="match status" value="1"/>
</dbReference>
<keyword evidence="6" id="KW-0460">Magnesium</keyword>
<evidence type="ECO:0000259" key="8">
    <source>
        <dbReference type="Pfam" id="PF22600"/>
    </source>
</evidence>
<sequence length="313" mass="34595">FRSPVLQLHQEILDFCTFISPTVEEEAERAAAINRISNAIKSLWSHCKIEIFGSYATGLYLPTSDIDAVILDSGCDRIVSGLRAISIELRKRKLARKITIISKARVPIIKFVESTSGISFDISFDLRNGPEAAKFIQRAIGTLPPLRPLCMVLKIFLQQRELNEVYCGGIGSYGLLIMLITHLQMHPSRHHGGNLETNLGVLLVLDFFDLFGRSLNIREVGVSCADGGRFFSKVSKGFVDYKRPFLLAVEDPQAPENDIGKNSFQIPKIRAAFVLAHRLLATTTANTGNTGILGRIIRGDSILTNRKRATAGD</sequence>